<feature type="transmembrane region" description="Helical" evidence="1">
    <location>
        <begin position="88"/>
        <end position="119"/>
    </location>
</feature>
<keyword evidence="1" id="KW-1133">Transmembrane helix</keyword>
<proteinExistence type="predicted"/>
<evidence type="ECO:0000313" key="2">
    <source>
        <dbReference type="EMBL" id="MEP0945784.1"/>
    </source>
</evidence>
<dbReference type="PANTHER" id="PTHR47380:SF4">
    <property type="entry name" value="OS02G0533000 PROTEIN"/>
    <property type="match status" value="1"/>
</dbReference>
<reference evidence="2 3" key="1">
    <citation type="submission" date="2022-04" db="EMBL/GenBank/DDBJ databases">
        <title>Positive selection, recombination, and allopatry shape intraspecific diversity of widespread and dominant cyanobacteria.</title>
        <authorList>
            <person name="Wei J."/>
            <person name="Shu W."/>
            <person name="Hu C."/>
        </authorList>
    </citation>
    <scope>NUCLEOTIDE SEQUENCE [LARGE SCALE GENOMIC DNA]</scope>
    <source>
        <strain evidence="2 3">DQ-A4</strain>
    </source>
</reference>
<dbReference type="Proteomes" id="UP001482513">
    <property type="component" value="Unassembled WGS sequence"/>
</dbReference>
<keyword evidence="1" id="KW-0472">Membrane</keyword>
<protein>
    <submittedName>
        <fullName evidence="2">Uncharacterized protein</fullName>
    </submittedName>
</protein>
<dbReference type="InterPro" id="IPR044200">
    <property type="entry name" value="At5g03900-like"/>
</dbReference>
<evidence type="ECO:0000256" key="1">
    <source>
        <dbReference type="SAM" id="Phobius"/>
    </source>
</evidence>
<keyword evidence="1" id="KW-0812">Transmembrane</keyword>
<feature type="transmembrane region" description="Helical" evidence="1">
    <location>
        <begin position="329"/>
        <end position="350"/>
    </location>
</feature>
<feature type="transmembrane region" description="Helical" evidence="1">
    <location>
        <begin position="288"/>
        <end position="309"/>
    </location>
</feature>
<keyword evidence="3" id="KW-1185">Reference proteome</keyword>
<accession>A0ABV0JZB5</accession>
<organism evidence="2 3">
    <name type="scientific">Leptolyngbya subtilissima DQ-A4</name>
    <dbReference type="NCBI Taxonomy" id="2933933"/>
    <lineage>
        <taxon>Bacteria</taxon>
        <taxon>Bacillati</taxon>
        <taxon>Cyanobacteriota</taxon>
        <taxon>Cyanophyceae</taxon>
        <taxon>Leptolyngbyales</taxon>
        <taxon>Leptolyngbyaceae</taxon>
        <taxon>Leptolyngbya group</taxon>
        <taxon>Leptolyngbya</taxon>
    </lineage>
</organism>
<feature type="transmembrane region" description="Helical" evidence="1">
    <location>
        <begin position="131"/>
        <end position="152"/>
    </location>
</feature>
<name>A0ABV0JZB5_9CYAN</name>
<dbReference type="EMBL" id="JAMPKX010000001">
    <property type="protein sequence ID" value="MEP0945784.1"/>
    <property type="molecule type" value="Genomic_DNA"/>
</dbReference>
<sequence length="434" mass="47882">MTQTKTITQAVERLGYRVTVGDVAAEAGLPLMEAQQGVLALASEVQAHLQVAESGEIAYVFPKNIQAVLWSKSWRLRWQSAWEKVWRVLFYLIRVSFGVVLILSLVLIVIAITIIAIAASSAGREDNDSGGGGGGMVFLPRIWLGPDIFWMFDPRSDRRRRPRTKSEMNFLEAVFSFLFGDGNPNADLDERRWQSVAQVIQANGGAVVAEQITPFLGDLGKGWDKDLEDFMVPVLSRFNGLPQVSPQGGIVYQFPELQVTAKAQRTINPPPFLRESPRKFSQATSGQIIGAIALGGANLIGALVLGSMLQDNSSLVAELGGVVALVNSLYWLLLGYGTAFLGLPLVRYFWVQQQNSRIAARNAEREQRAEVLSQLTDDQREKLAFAQTLTIQTVVGTDNLAYTTESDLTEQEIAQKDKIDSEWQRLLEQRGGKG</sequence>
<dbReference type="RefSeq" id="WP_190699119.1">
    <property type="nucleotide sequence ID" value="NZ_JAMPKX010000001.1"/>
</dbReference>
<evidence type="ECO:0000313" key="3">
    <source>
        <dbReference type="Proteomes" id="UP001482513"/>
    </source>
</evidence>
<dbReference type="PANTHER" id="PTHR47380">
    <property type="entry name" value="OS02G0533000 PROTEIN"/>
    <property type="match status" value="1"/>
</dbReference>
<gene>
    <name evidence="2" type="ORF">NC992_02765</name>
</gene>
<comment type="caution">
    <text evidence="2">The sequence shown here is derived from an EMBL/GenBank/DDBJ whole genome shotgun (WGS) entry which is preliminary data.</text>
</comment>